<dbReference type="Gene3D" id="3.40.190.170">
    <property type="entry name" value="Bacterial extracellular solute-binding protein, family 7"/>
    <property type="match status" value="1"/>
</dbReference>
<organism evidence="3 4">
    <name type="scientific">Dankookia rubra</name>
    <dbReference type="NCBI Taxonomy" id="1442381"/>
    <lineage>
        <taxon>Bacteria</taxon>
        <taxon>Pseudomonadati</taxon>
        <taxon>Pseudomonadota</taxon>
        <taxon>Alphaproteobacteria</taxon>
        <taxon>Acetobacterales</taxon>
        <taxon>Roseomonadaceae</taxon>
        <taxon>Dankookia</taxon>
    </lineage>
</organism>
<keyword evidence="4" id="KW-1185">Reference proteome</keyword>
<dbReference type="InterPro" id="IPR018389">
    <property type="entry name" value="DctP_fam"/>
</dbReference>
<dbReference type="GO" id="GO:0055085">
    <property type="term" value="P:transmembrane transport"/>
    <property type="evidence" value="ECO:0007669"/>
    <property type="project" value="InterPro"/>
</dbReference>
<proteinExistence type="predicted"/>
<dbReference type="RefSeq" id="WP_133289776.1">
    <property type="nucleotide sequence ID" value="NZ_SMSJ01000021.1"/>
</dbReference>
<feature type="chain" id="PRO_5021018059" evidence="2">
    <location>
        <begin position="26"/>
        <end position="330"/>
    </location>
</feature>
<keyword evidence="1 2" id="KW-0732">Signal</keyword>
<dbReference type="AlphaFoldDB" id="A0A4R5QEZ8"/>
<dbReference type="Pfam" id="PF03480">
    <property type="entry name" value="DctP"/>
    <property type="match status" value="1"/>
</dbReference>
<reference evidence="3 4" key="1">
    <citation type="journal article" date="2016" name="J. Microbiol.">
        <title>Dankookia rubra gen. nov., sp. nov., an alphaproteobacterium isolated from sediment of a shallow stream.</title>
        <authorList>
            <person name="Kim W.H."/>
            <person name="Kim D.H."/>
            <person name="Kang K."/>
            <person name="Ahn T.Y."/>
        </authorList>
    </citation>
    <scope>NUCLEOTIDE SEQUENCE [LARGE SCALE GENOMIC DNA]</scope>
    <source>
        <strain evidence="3 4">JCM30602</strain>
    </source>
</reference>
<protein>
    <submittedName>
        <fullName evidence="3">TRAP transporter substrate-binding protein DctP</fullName>
    </submittedName>
</protein>
<dbReference type="PANTHER" id="PTHR33376:SF4">
    <property type="entry name" value="SIALIC ACID-BINDING PERIPLASMIC PROTEIN SIAP"/>
    <property type="match status" value="1"/>
</dbReference>
<evidence type="ECO:0000313" key="4">
    <source>
        <dbReference type="Proteomes" id="UP000295096"/>
    </source>
</evidence>
<evidence type="ECO:0000256" key="1">
    <source>
        <dbReference type="ARBA" id="ARBA00022729"/>
    </source>
</evidence>
<dbReference type="OrthoDB" id="9783941at2"/>
<name>A0A4R5QEZ8_9PROT</name>
<feature type="signal peptide" evidence="2">
    <location>
        <begin position="1"/>
        <end position="25"/>
    </location>
</feature>
<dbReference type="NCBIfam" id="NF037995">
    <property type="entry name" value="TRAP_S1"/>
    <property type="match status" value="1"/>
</dbReference>
<dbReference type="Proteomes" id="UP000295096">
    <property type="component" value="Unassembled WGS sequence"/>
</dbReference>
<dbReference type="InterPro" id="IPR038404">
    <property type="entry name" value="TRAP_DctP_sf"/>
</dbReference>
<evidence type="ECO:0000313" key="3">
    <source>
        <dbReference type="EMBL" id="TDH61453.1"/>
    </source>
</evidence>
<gene>
    <name evidence="3" type="ORF">E2C06_16855</name>
</gene>
<dbReference type="SUPFAM" id="SSF53850">
    <property type="entry name" value="Periplasmic binding protein-like II"/>
    <property type="match status" value="1"/>
</dbReference>
<dbReference type="PANTHER" id="PTHR33376">
    <property type="match status" value="1"/>
</dbReference>
<dbReference type="EMBL" id="SMSJ01000021">
    <property type="protein sequence ID" value="TDH61453.1"/>
    <property type="molecule type" value="Genomic_DNA"/>
</dbReference>
<dbReference type="CDD" id="cd13602">
    <property type="entry name" value="PBP2_TRAP_BpDctp6_7"/>
    <property type="match status" value="1"/>
</dbReference>
<comment type="caution">
    <text evidence="3">The sequence shown here is derived from an EMBL/GenBank/DDBJ whole genome shotgun (WGS) entry which is preliminary data.</text>
</comment>
<accession>A0A4R5QEZ8</accession>
<evidence type="ECO:0000256" key="2">
    <source>
        <dbReference type="SAM" id="SignalP"/>
    </source>
</evidence>
<sequence>MHRIITAALAAFIAPVLALASPAAAQTRWVMATPYPDANFHTQTIKFFLGEVEKAAPGKLAVQLHPNASLLPLLQIKRAVQTGQVQMGEILLGAYGNEDPIFEVDFIPFLAATYPQARALHAATEPALRARFEKQGITPLYYVPWPSQALYGKTEIRSLDDLKGARFRAQTPIIARMAELIGATPVMVQAADVPQAFATGIVNALLTSAQTGADSAAWDFSRYVYDIGFTLTRNVVMVNTRAFTALDDATRNAIRDAAAKAMEHGWAAARASEEVQMAKLKANGMQAPEPSPELMAQLRAVGAKQEEEWAVKAGPDGRALLERYRALLKQ</sequence>